<keyword evidence="1" id="KW-0479">Metal-binding</keyword>
<feature type="compositionally biased region" description="Basic and acidic residues" evidence="6">
    <location>
        <begin position="973"/>
        <end position="982"/>
    </location>
</feature>
<feature type="compositionally biased region" description="Basic and acidic residues" evidence="6">
    <location>
        <begin position="1012"/>
        <end position="1040"/>
    </location>
</feature>
<evidence type="ECO:0000256" key="4">
    <source>
        <dbReference type="ARBA" id="ARBA00023004"/>
    </source>
</evidence>
<keyword evidence="2" id="KW-0223">Dioxygenase</keyword>
<feature type="compositionally biased region" description="Basic and acidic residues" evidence="6">
    <location>
        <begin position="317"/>
        <end position="328"/>
    </location>
</feature>
<evidence type="ECO:0000256" key="5">
    <source>
        <dbReference type="PROSITE-ProRule" id="PRU00042"/>
    </source>
</evidence>
<dbReference type="GO" id="GO:0004601">
    <property type="term" value="F:peroxidase activity"/>
    <property type="evidence" value="ECO:0007669"/>
    <property type="project" value="InterPro"/>
</dbReference>
<dbReference type="EMBL" id="KV427636">
    <property type="protein sequence ID" value="KZT04431.1"/>
    <property type="molecule type" value="Genomic_DNA"/>
</dbReference>
<organism evidence="8 9">
    <name type="scientific">Laetiporus sulphureus 93-53</name>
    <dbReference type="NCBI Taxonomy" id="1314785"/>
    <lineage>
        <taxon>Eukaryota</taxon>
        <taxon>Fungi</taxon>
        <taxon>Dikarya</taxon>
        <taxon>Basidiomycota</taxon>
        <taxon>Agaricomycotina</taxon>
        <taxon>Agaricomycetes</taxon>
        <taxon>Polyporales</taxon>
        <taxon>Laetiporus</taxon>
    </lineage>
</organism>
<dbReference type="RefSeq" id="XP_040762171.1">
    <property type="nucleotide sequence ID" value="XM_040912843.1"/>
</dbReference>
<sequence>MSPDSTKMTLTPSMGPKRTTSKARGAAPLRVRFVASDLSIPSTSLSSTPTFPLSISSSTSSRNPSPSDTLIVAGAPNGHKRPSRTEELMQGSENAYVVWSSRESSFAPTIWVAEDGKGGKVEVGGAGRDVGTMGASGREDVEEVSAGIVTANNLDGIADQFSAENVKASTEDPSVSQTAAETTHVSHTDVPSQPKSDVEDTDEAGYMRENEQDTVLMADPDAVPGECSTGRAPFVPVASSGTNSSNRTESLPSIDTNIVHGASEQASTVVIDSSASPVPVAQRRSSARLQSRRDIRGNERDENAAPEPSDHPLGTGVDKRTIGRDTQKQKARRHAKAKSAQNVKGRQPLSPKRGREVQEDAAAEAQEENGTEEGARKKRDKRRKINEDTETQVRYDASAGGNHSRPSQAENGLPSTDAPKAAGAKQAQAIAANCAVDEVPSSSTSLYIPVPDAQTSVPYFAVSVPEQGQNTAESFWRHEREPSLRDASLRTTRALNPVIVQYARQPAMQASVPSDFQPFSLRGGGLAVPSAPHSAMPPALRAVAPPSLNPDIHPTLRSAATPTPHPPIGYRFRHPYSIQQGTNTPPVPHSASGSPYVLTPAQSPQAPERIVRSVSDMRYNPIARPREIEHAHIRDAHTGARFRGNMIGGHSGAEVLASVRGQHVSLDMDSGPPGFEAGSAPLKAHFQQNILGSANSVMGDWREEPRPVGRSRLYRVNVPVDNLQSQGTGGAGLITGSAIEMACSPREVMPVHMQMPQRGDPGRPVDTPPLHDRRAPTPSSMHARPHADKAVQPRPAPLSSLPNFSYSPSSMASAFVAGPLSTRPHNSTSTAHCLPSFSPVPGMFPPFPPQHALPMQMLPPPPFAMPMHMPMSISASGPVPMPAMKPPHASQMAPPLFHPLSGMMRMRTARRDEVGVAQHEAWSTMFAQTTAGAGQRRLQRRKGVLKKYLKEVGAEETEDDETEDEAEGVDGSPRGDDTKSENGEGGDCAGGAENGGGLGETDREGGGGSGERCQEDRADDHDQSDEGKKDAANGEHDPGQDHSNSNVDSAEKTMLDDEARSERDERTPRAPAVLCPGPTGGDWNMQDQQGQTYDHTDDIIEIDQSEWTGRKVFARPTRMVEQLYQCPLCPRNFMLPNGLAIHLKWHWGKTKLDWKRGISKNSKVVARAREEAEARRMAREEWERQQAKTAAGRDVIDGDRATTVADFPMTPRIPVSATSDAFTMPVIPLSTPRSSGGLAFSLFSSPAASAAGAFFPPVQAGAFSFGVGEHLRALSHGSVAQSAQCSPRFDCGWREEHEREPSWSERLFGTVDEEDGAVYEEGVSTSTYKPLRSICMYTVHIPLPPLSSQTHNMNVNANRILSPLNDAADIVAGTDASFFMDDALPVHPILSSSIQDIERSLIRGKRFSIADLPSFINAIKRMAGGGVNDRLYLLEKVIIVIARSSEDSIFSQILGKVLINTLYKDIPQPPMSFLMIPTIAVPTVPSMLNAVNYAYRSADGSNYNVLIPALGMARTPYVRSVPGTTPISPQQLPEPGLVFDRLLKRDKHVEHPGGISSLFFALANIIIHSLFHTNPRKWTVNEASSYLDLSPLYGNSQEESEKVRRKDGTGCLWDDVFADARLLFMPPSTDALLVLFCRNHNYVAEQILAINDLKTYADPATLSKETCAAQDEEIFQRAPSDLERLRWRDSRPDTGGPELAVGPASGTHTAMRELNREWTPRGHGNVVSVEFNLMCRWHATVSQPDNDWTNALFKDIFKESPLIKCVTDQDFRKAIEEYVKRYPKDLRQWTLSGLKRDSSGRYSDADLSNILYDATETPASAFKARGIPEALRVVEIIGILEARRWGTCSLNEFRSFMGLAPYKSFKEWNPDPEIHRAAEALYQDIDKLELYVGMQAEETKGSLGIGLYAGLTISRAVLADAVALTRGDRFLTFDLTPFNLTTWGFEDVQVDKNDGSFGGILSKLLFRTLPACYPAGSAYAMFPLIVPKKMKESVEKWQQSPVDQYSWTRPKGPEDSTNKSHVLRCTICREHSKYLPDEALKLELELEDLSLDTHALEDIRVVASPDAQSHFPDDANLFLTVLSSAQAGHATTERLEPQLLLLWSMAKSIDISDFQRSFYIFVISLHYSDGHIVPLAFHVLGQVGCSPMRSSWTIANDLPVSDLNITSSWYMTTLPSNDERGLVASGYLSWSLECRTSLRFRDAFASSNLPNDHLGFLTSQVLRGIENAIPAWHPDKSRVLDLVASRVRSEDGGDDDVKQLASMSGNLSLLDQTYTPLPPSLLV</sequence>
<feature type="compositionally biased region" description="Low complexity" evidence="6">
    <location>
        <begin position="41"/>
        <end position="69"/>
    </location>
</feature>
<feature type="region of interest" description="Disordered" evidence="6">
    <location>
        <begin position="167"/>
        <end position="424"/>
    </location>
</feature>
<feature type="compositionally biased region" description="Polar residues" evidence="6">
    <location>
        <begin position="404"/>
        <end position="414"/>
    </location>
</feature>
<keyword evidence="9" id="KW-1185">Reference proteome</keyword>
<dbReference type="GO" id="GO:0006631">
    <property type="term" value="P:fatty acid metabolic process"/>
    <property type="evidence" value="ECO:0007669"/>
    <property type="project" value="UniProtKB-ARBA"/>
</dbReference>
<keyword evidence="5" id="KW-0863">Zinc-finger</keyword>
<accession>A0A165DAD0</accession>
<dbReference type="PANTHER" id="PTHR11903:SF37">
    <property type="entry name" value="PSI-PRODUCING OXYGENASE A"/>
    <property type="match status" value="1"/>
</dbReference>
<gene>
    <name evidence="8" type="ORF">LAESUDRAFT_761002</name>
</gene>
<feature type="region of interest" description="Disordered" evidence="6">
    <location>
        <begin position="1"/>
        <end position="26"/>
    </location>
</feature>
<keyword evidence="4" id="KW-0408">Iron</keyword>
<dbReference type="InterPro" id="IPR050783">
    <property type="entry name" value="Oxylipin_biosynth_metab"/>
</dbReference>
<name>A0A165DAD0_9APHY</name>
<proteinExistence type="predicted"/>
<evidence type="ECO:0000313" key="9">
    <source>
        <dbReference type="Proteomes" id="UP000076871"/>
    </source>
</evidence>
<feature type="compositionally biased region" description="Polar residues" evidence="6">
    <location>
        <begin position="264"/>
        <end position="276"/>
    </location>
</feature>
<feature type="region of interest" description="Disordered" evidence="6">
    <location>
        <begin position="952"/>
        <end position="1082"/>
    </location>
</feature>
<keyword evidence="5" id="KW-0862">Zinc</keyword>
<dbReference type="InterPro" id="IPR019791">
    <property type="entry name" value="Haem_peroxidase_animal"/>
</dbReference>
<feature type="compositionally biased region" description="Acidic residues" evidence="6">
    <location>
        <begin position="359"/>
        <end position="371"/>
    </location>
</feature>
<dbReference type="SUPFAM" id="SSF48113">
    <property type="entry name" value="Heme-dependent peroxidases"/>
    <property type="match status" value="1"/>
</dbReference>
<feature type="region of interest" description="Disordered" evidence="6">
    <location>
        <begin position="756"/>
        <end position="802"/>
    </location>
</feature>
<dbReference type="InterPro" id="IPR037120">
    <property type="entry name" value="Haem_peroxidase_sf_animal"/>
</dbReference>
<dbReference type="PROSITE" id="PS00028">
    <property type="entry name" value="ZINC_FINGER_C2H2_1"/>
    <property type="match status" value="1"/>
</dbReference>
<feature type="domain" description="C2H2-type" evidence="7">
    <location>
        <begin position="1124"/>
        <end position="1151"/>
    </location>
</feature>
<dbReference type="PROSITE" id="PS50157">
    <property type="entry name" value="ZINC_FINGER_C2H2_2"/>
    <property type="match status" value="1"/>
</dbReference>
<protein>
    <recommendedName>
        <fullName evidence="7">C2H2-type domain-containing protein</fullName>
    </recommendedName>
</protein>
<evidence type="ECO:0000256" key="1">
    <source>
        <dbReference type="ARBA" id="ARBA00022723"/>
    </source>
</evidence>
<dbReference type="Pfam" id="PF03098">
    <property type="entry name" value="An_peroxidase"/>
    <property type="match status" value="1"/>
</dbReference>
<feature type="compositionally biased region" description="Basic and acidic residues" evidence="6">
    <location>
        <begin position="1049"/>
        <end position="1068"/>
    </location>
</feature>
<dbReference type="GO" id="GO:0020037">
    <property type="term" value="F:heme binding"/>
    <property type="evidence" value="ECO:0007669"/>
    <property type="project" value="InterPro"/>
</dbReference>
<evidence type="ECO:0000256" key="3">
    <source>
        <dbReference type="ARBA" id="ARBA00023002"/>
    </source>
</evidence>
<dbReference type="GO" id="GO:0051213">
    <property type="term" value="F:dioxygenase activity"/>
    <property type="evidence" value="ECO:0007669"/>
    <property type="project" value="UniProtKB-KW"/>
</dbReference>
<dbReference type="Proteomes" id="UP000076871">
    <property type="component" value="Unassembled WGS sequence"/>
</dbReference>
<dbReference type="GO" id="GO:0008270">
    <property type="term" value="F:zinc ion binding"/>
    <property type="evidence" value="ECO:0007669"/>
    <property type="project" value="UniProtKB-KW"/>
</dbReference>
<dbReference type="InterPro" id="IPR013087">
    <property type="entry name" value="Znf_C2H2_type"/>
</dbReference>
<dbReference type="InterPro" id="IPR010255">
    <property type="entry name" value="Haem_peroxidase_sf"/>
</dbReference>
<evidence type="ECO:0000256" key="2">
    <source>
        <dbReference type="ARBA" id="ARBA00022964"/>
    </source>
</evidence>
<dbReference type="STRING" id="1314785.A0A165DAD0"/>
<dbReference type="OrthoDB" id="823504at2759"/>
<dbReference type="Gene3D" id="1.10.640.10">
    <property type="entry name" value="Haem peroxidase domain superfamily, animal type"/>
    <property type="match status" value="2"/>
</dbReference>
<feature type="region of interest" description="Disordered" evidence="6">
    <location>
        <begin position="41"/>
        <end position="89"/>
    </location>
</feature>
<keyword evidence="3" id="KW-0560">Oxidoreductase</keyword>
<evidence type="ECO:0000256" key="6">
    <source>
        <dbReference type="SAM" id="MobiDB-lite"/>
    </source>
</evidence>
<feature type="compositionally biased region" description="Polar residues" evidence="6">
    <location>
        <begin position="1"/>
        <end position="12"/>
    </location>
</feature>
<feature type="compositionally biased region" description="Polar residues" evidence="6">
    <location>
        <begin position="239"/>
        <end position="256"/>
    </location>
</feature>
<reference evidence="8 9" key="1">
    <citation type="journal article" date="2016" name="Mol. Biol. Evol.">
        <title>Comparative Genomics of Early-Diverging Mushroom-Forming Fungi Provides Insights into the Origins of Lignocellulose Decay Capabilities.</title>
        <authorList>
            <person name="Nagy L.G."/>
            <person name="Riley R."/>
            <person name="Tritt A."/>
            <person name="Adam C."/>
            <person name="Daum C."/>
            <person name="Floudas D."/>
            <person name="Sun H."/>
            <person name="Yadav J.S."/>
            <person name="Pangilinan J."/>
            <person name="Larsson K.H."/>
            <person name="Matsuura K."/>
            <person name="Barry K."/>
            <person name="Labutti K."/>
            <person name="Kuo R."/>
            <person name="Ohm R.A."/>
            <person name="Bhattacharya S.S."/>
            <person name="Shirouzu T."/>
            <person name="Yoshinaga Y."/>
            <person name="Martin F.M."/>
            <person name="Grigoriev I.V."/>
            <person name="Hibbett D.S."/>
        </authorList>
    </citation>
    <scope>NUCLEOTIDE SEQUENCE [LARGE SCALE GENOMIC DNA]</scope>
    <source>
        <strain evidence="8 9">93-53</strain>
    </source>
</reference>
<dbReference type="PANTHER" id="PTHR11903">
    <property type="entry name" value="PROSTAGLANDIN G/H SYNTHASE"/>
    <property type="match status" value="1"/>
</dbReference>
<feature type="compositionally biased region" description="Polar residues" evidence="6">
    <location>
        <begin position="167"/>
        <end position="195"/>
    </location>
</feature>
<feature type="compositionally biased region" description="Basic and acidic residues" evidence="6">
    <location>
        <begin position="291"/>
        <end position="303"/>
    </location>
</feature>
<dbReference type="PROSITE" id="PS50292">
    <property type="entry name" value="PEROXIDASE_3"/>
    <property type="match status" value="1"/>
</dbReference>
<dbReference type="InParanoid" id="A0A165DAD0"/>
<evidence type="ECO:0000259" key="7">
    <source>
        <dbReference type="PROSITE" id="PS50157"/>
    </source>
</evidence>
<feature type="compositionally biased region" description="Gly residues" evidence="6">
    <location>
        <begin position="983"/>
        <end position="999"/>
    </location>
</feature>
<feature type="compositionally biased region" description="Acidic residues" evidence="6">
    <location>
        <begin position="954"/>
        <end position="968"/>
    </location>
</feature>
<dbReference type="GeneID" id="63829871"/>
<feature type="region of interest" description="Disordered" evidence="6">
    <location>
        <begin position="576"/>
        <end position="607"/>
    </location>
</feature>
<evidence type="ECO:0000313" key="8">
    <source>
        <dbReference type="EMBL" id="KZT04431.1"/>
    </source>
</evidence>
<dbReference type="GO" id="GO:0006979">
    <property type="term" value="P:response to oxidative stress"/>
    <property type="evidence" value="ECO:0007669"/>
    <property type="project" value="InterPro"/>
</dbReference>